<feature type="transmembrane region" description="Helical" evidence="5">
    <location>
        <begin position="31"/>
        <end position="50"/>
    </location>
</feature>
<feature type="transmembrane region" description="Helical" evidence="5">
    <location>
        <begin position="62"/>
        <end position="87"/>
    </location>
</feature>
<evidence type="ECO:0000256" key="1">
    <source>
        <dbReference type="ARBA" id="ARBA00004141"/>
    </source>
</evidence>
<dbReference type="Gene3D" id="1.10.1450.10">
    <property type="entry name" value="Tetraspanin"/>
    <property type="match status" value="1"/>
</dbReference>
<evidence type="ECO:0000313" key="6">
    <source>
        <dbReference type="EMBL" id="JAP56931.1"/>
    </source>
</evidence>
<evidence type="ECO:0000256" key="5">
    <source>
        <dbReference type="SAM" id="Phobius"/>
    </source>
</evidence>
<keyword evidence="3 5" id="KW-1133">Transmembrane helix</keyword>
<dbReference type="AlphaFoldDB" id="A0A0X3PYJ4"/>
<organism evidence="6">
    <name type="scientific">Schistocephalus solidus</name>
    <name type="common">Tapeworm</name>
    <dbReference type="NCBI Taxonomy" id="70667"/>
    <lineage>
        <taxon>Eukaryota</taxon>
        <taxon>Metazoa</taxon>
        <taxon>Spiralia</taxon>
        <taxon>Lophotrochozoa</taxon>
        <taxon>Platyhelminthes</taxon>
        <taxon>Cestoda</taxon>
        <taxon>Eucestoda</taxon>
        <taxon>Diphyllobothriidea</taxon>
        <taxon>Diphyllobothriidae</taxon>
        <taxon>Schistocephalus</taxon>
    </lineage>
</organism>
<dbReference type="GO" id="GO:0016020">
    <property type="term" value="C:membrane"/>
    <property type="evidence" value="ECO:0007669"/>
    <property type="project" value="UniProtKB-SubCell"/>
</dbReference>
<name>A0A0X3PYJ4_SCHSO</name>
<dbReference type="InterPro" id="IPR008952">
    <property type="entry name" value="Tetraspanin_EC2_sf"/>
</dbReference>
<sequence length="236" mass="25807">MVSVGAIYLLGPVDGKKLLGVDQFMRVSRGLLILGTVLIGISVVQIISSVRPPFAPRKRIRMDLSLIICSLICSLLFFANSVSFFVLVSSVDSSIERAIDEQVVTAYGFDGEVTNVIDNLQVEHACCGGSNYEVYEDSRWATHPSDIVPKVGLVPDSCCVRNASTLEIVDAEACHGDTLTLPNSVYLNGCAPFLAAEERYHPLVFAFCSMLLCIWMALVSSCVFYVYKTHPRTTVI</sequence>
<evidence type="ECO:0000256" key="2">
    <source>
        <dbReference type="ARBA" id="ARBA00022692"/>
    </source>
</evidence>
<keyword evidence="2 5" id="KW-0812">Transmembrane</keyword>
<reference evidence="6" key="1">
    <citation type="submission" date="2016-01" db="EMBL/GenBank/DDBJ databases">
        <title>Reference transcriptome for the parasite Schistocephalus solidus: insights into the molecular evolution of parasitism.</title>
        <authorList>
            <person name="Hebert F.O."/>
            <person name="Grambauer S."/>
            <person name="Barber I."/>
            <person name="Landry C.R."/>
            <person name="Aubin-Horth N."/>
        </authorList>
    </citation>
    <scope>NUCLEOTIDE SEQUENCE</scope>
</reference>
<keyword evidence="4 5" id="KW-0472">Membrane</keyword>
<dbReference type="EMBL" id="GEEE01006294">
    <property type="protein sequence ID" value="JAP56931.1"/>
    <property type="molecule type" value="Transcribed_RNA"/>
</dbReference>
<dbReference type="Pfam" id="PF00335">
    <property type="entry name" value="Tetraspanin"/>
    <property type="match status" value="1"/>
</dbReference>
<evidence type="ECO:0000256" key="4">
    <source>
        <dbReference type="ARBA" id="ARBA00023136"/>
    </source>
</evidence>
<comment type="subcellular location">
    <subcellularLocation>
        <location evidence="1">Membrane</location>
        <topology evidence="1">Multi-pass membrane protein</topology>
    </subcellularLocation>
</comment>
<dbReference type="InterPro" id="IPR018499">
    <property type="entry name" value="Tetraspanin/Peripherin"/>
</dbReference>
<dbReference type="SUPFAM" id="SSF48652">
    <property type="entry name" value="Tetraspanin"/>
    <property type="match status" value="1"/>
</dbReference>
<gene>
    <name evidence="6" type="primary">TSN15</name>
    <name evidence="6" type="ORF">TR91759</name>
</gene>
<accession>A0A0X3PYJ4</accession>
<protein>
    <submittedName>
        <fullName evidence="6">Tetraspanin-15</fullName>
    </submittedName>
</protein>
<evidence type="ECO:0000256" key="3">
    <source>
        <dbReference type="ARBA" id="ARBA00022989"/>
    </source>
</evidence>
<proteinExistence type="predicted"/>
<feature type="transmembrane region" description="Helical" evidence="5">
    <location>
        <begin position="203"/>
        <end position="227"/>
    </location>
</feature>